<keyword evidence="2" id="KW-1185">Reference proteome</keyword>
<reference evidence="1" key="1">
    <citation type="journal article" date="2023" name="IMA Fungus">
        <title>Comparative genomic study of the Penicillium genus elucidates a diverse pangenome and 15 lateral gene transfer events.</title>
        <authorList>
            <person name="Petersen C."/>
            <person name="Sorensen T."/>
            <person name="Nielsen M.R."/>
            <person name="Sondergaard T.E."/>
            <person name="Sorensen J.L."/>
            <person name="Fitzpatrick D.A."/>
            <person name="Frisvad J.C."/>
            <person name="Nielsen K.L."/>
        </authorList>
    </citation>
    <scope>NUCLEOTIDE SEQUENCE</scope>
    <source>
        <strain evidence="1">IBT 12815</strain>
    </source>
</reference>
<dbReference type="EMBL" id="JAQJAE010000002">
    <property type="protein sequence ID" value="KAJ5607240.1"/>
    <property type="molecule type" value="Genomic_DNA"/>
</dbReference>
<dbReference type="AlphaFoldDB" id="A0AAD6EBA0"/>
<proteinExistence type="predicted"/>
<evidence type="ECO:0000313" key="1">
    <source>
        <dbReference type="EMBL" id="KAJ5607240.1"/>
    </source>
</evidence>
<reference evidence="1" key="2">
    <citation type="submission" date="2023-01" db="EMBL/GenBank/DDBJ databases">
        <authorList>
            <person name="Petersen C."/>
        </authorList>
    </citation>
    <scope>NUCLEOTIDE SEQUENCE</scope>
    <source>
        <strain evidence="1">IBT 12815</strain>
    </source>
</reference>
<organism evidence="1 2">
    <name type="scientific">Penicillium hordei</name>
    <dbReference type="NCBI Taxonomy" id="40994"/>
    <lineage>
        <taxon>Eukaryota</taxon>
        <taxon>Fungi</taxon>
        <taxon>Dikarya</taxon>
        <taxon>Ascomycota</taxon>
        <taxon>Pezizomycotina</taxon>
        <taxon>Eurotiomycetes</taxon>
        <taxon>Eurotiomycetidae</taxon>
        <taxon>Eurotiales</taxon>
        <taxon>Aspergillaceae</taxon>
        <taxon>Penicillium</taxon>
    </lineage>
</organism>
<comment type="caution">
    <text evidence="1">The sequence shown here is derived from an EMBL/GenBank/DDBJ whole genome shotgun (WGS) entry which is preliminary data.</text>
</comment>
<dbReference type="Proteomes" id="UP001213799">
    <property type="component" value="Unassembled WGS sequence"/>
</dbReference>
<evidence type="ECO:0000313" key="2">
    <source>
        <dbReference type="Proteomes" id="UP001213799"/>
    </source>
</evidence>
<dbReference type="GeneID" id="81585159"/>
<gene>
    <name evidence="1" type="ORF">N7537_003859</name>
</gene>
<accession>A0AAD6EBA0</accession>
<dbReference type="RefSeq" id="XP_056754665.1">
    <property type="nucleotide sequence ID" value="XM_056894917.1"/>
</dbReference>
<name>A0AAD6EBA0_9EURO</name>
<sequence length="384" mass="44357">MPTELAHQIIDDLRVWDVLKLLCYDNDRVEDCIMSHPICRSMFGADPETLAKWKYAAQLYQDIFRAVGKGFLRDHWRGTNYLATNIHCVAPQKYGETYILNYMKYRIHDELNIHWCKIDLTRFGAPDYSNGIEDKNLKTFHSFEELKECWHDIQKAKANLFQLRASELRWTADMLEANPDILKRTLDPAQEVRPNTAHIVSRLRHGADAIMRASAEKFVFSEHFCYDFLGIIPFDSALDLLLHMMQKHGLIAGDQVVASNTIGLTDGISHPSSIINSVGIIIDGMPRFYISPPETAEQRANPAWRPTANKNGDLLRTANTPWSEPFGENERVSLEGPYFTAFKFGDNKGYWRPKSFQWDPHNQMEKAWLVSFVEVYRYLKSYDG</sequence>
<protein>
    <submittedName>
        <fullName evidence="1">Uncharacterized protein</fullName>
    </submittedName>
</protein>